<accession>A0A2P2MS53</accession>
<organism evidence="1">
    <name type="scientific">Rhizophora mucronata</name>
    <name type="common">Asiatic mangrove</name>
    <dbReference type="NCBI Taxonomy" id="61149"/>
    <lineage>
        <taxon>Eukaryota</taxon>
        <taxon>Viridiplantae</taxon>
        <taxon>Streptophyta</taxon>
        <taxon>Embryophyta</taxon>
        <taxon>Tracheophyta</taxon>
        <taxon>Spermatophyta</taxon>
        <taxon>Magnoliopsida</taxon>
        <taxon>eudicotyledons</taxon>
        <taxon>Gunneridae</taxon>
        <taxon>Pentapetalae</taxon>
        <taxon>rosids</taxon>
        <taxon>fabids</taxon>
        <taxon>Malpighiales</taxon>
        <taxon>Rhizophoraceae</taxon>
        <taxon>Rhizophora</taxon>
    </lineage>
</organism>
<dbReference type="EMBL" id="GGEC01052563">
    <property type="protein sequence ID" value="MBX33047.1"/>
    <property type="molecule type" value="Transcribed_RNA"/>
</dbReference>
<name>A0A2P2MS53_RHIMU</name>
<proteinExistence type="predicted"/>
<reference evidence="1" key="1">
    <citation type="submission" date="2018-02" db="EMBL/GenBank/DDBJ databases">
        <title>Rhizophora mucronata_Transcriptome.</title>
        <authorList>
            <person name="Meera S.P."/>
            <person name="Sreeshan A."/>
            <person name="Augustine A."/>
        </authorList>
    </citation>
    <scope>NUCLEOTIDE SEQUENCE</scope>
    <source>
        <tissue evidence="1">Leaf</tissue>
    </source>
</reference>
<dbReference type="AlphaFoldDB" id="A0A2P2MS53"/>
<evidence type="ECO:0000313" key="1">
    <source>
        <dbReference type="EMBL" id="MBX33047.1"/>
    </source>
</evidence>
<sequence length="52" mass="6058">MKGKPRNSYKKVALLCRRQIPLDCYSVYCASQANYKELPLLDNTSKYESKKN</sequence>
<protein>
    <submittedName>
        <fullName evidence="1">Uncharacterized protein</fullName>
    </submittedName>
</protein>